<dbReference type="EMBL" id="CAJNAQ010000002">
    <property type="protein sequence ID" value="CAE6486724.1"/>
    <property type="molecule type" value="Genomic_DNA"/>
</dbReference>
<name>A0A812F0X0_9ARCH</name>
<comment type="caution">
    <text evidence="1">The sequence shown here is derived from an EMBL/GenBank/DDBJ whole genome shotgun (WGS) entry which is preliminary data.</text>
</comment>
<organism evidence="1 2">
    <name type="scientific">Candidatus Nitrosotenuis uzonensis</name>
    <dbReference type="NCBI Taxonomy" id="1407055"/>
    <lineage>
        <taxon>Archaea</taxon>
        <taxon>Nitrososphaerota</taxon>
        <taxon>Candidatus Nitrosotenuis</taxon>
    </lineage>
</organism>
<dbReference type="Proteomes" id="UP000655759">
    <property type="component" value="Unassembled WGS sequence"/>
</dbReference>
<protein>
    <submittedName>
        <fullName evidence="1">Uncharacterized protein</fullName>
    </submittedName>
</protein>
<accession>A0A812F0X0</accession>
<proteinExistence type="predicted"/>
<evidence type="ECO:0000313" key="2">
    <source>
        <dbReference type="Proteomes" id="UP000655759"/>
    </source>
</evidence>
<dbReference type="AlphaFoldDB" id="A0A812F0X0"/>
<dbReference type="RefSeq" id="WP_205097840.1">
    <property type="nucleotide sequence ID" value="NZ_CAJNAQ010000002.1"/>
</dbReference>
<sequence length="310" mass="33681">MRNQKLLLAAVMTAAVFWPVHGMAQNAEETQPAQIPLEGVEIAQVTQIALDFVRSSPTFAFDGMEDTLVVDSVHAMESFPVQYVVQISFDSAHGGFGDREGQVLTQMITHHKMDLLISEGIVMSAVTDGQWDELNNQFVLKHPHLPILAQLGKQVQIGIDQSAVFESEGLQITLKRIEDSRCPSDVTCIHAGDVKAIVSVTYYDADMGQFTLINTGSGSSEEIVQRYSIMLTDVTPYPTSSQPAGNYTATILVSKTAPPSPIQQISGGILPENVLCNDGLVLIQKATKQSSACVRPETAQILAERGWLVL</sequence>
<evidence type="ECO:0000313" key="1">
    <source>
        <dbReference type="EMBL" id="CAE6486724.1"/>
    </source>
</evidence>
<gene>
    <name evidence="1" type="ORF">NUZ5A_20185</name>
</gene>
<reference evidence="1" key="1">
    <citation type="submission" date="2021-02" db="EMBL/GenBank/DDBJ databases">
        <authorList>
            <person name="Han P."/>
        </authorList>
    </citation>
    <scope>NUCLEOTIDE SEQUENCE</scope>
    <source>
        <strain evidence="1">Candidatus Nitrosotenuis uzonensis 5A</strain>
    </source>
</reference>